<sequence>MSLMCDWLTVVIECPHEPIPSGALIDCDADGNVTRTIVKRTTVRSSFESSIQVKTNNVITRDDGSRIGTQLYLDGNFAKFLQGHNVFGSLDIPFLVAAGVQQALNQCQIPIYPFQLKRIMNGEFKVKRVDLTASYDCGTSENVDHWLQSASVMSRSRSGKPEITRGTVYFQKHSRRWSVKFYNKHREILKNKIPLHLLNSPIPAWTDGKLRAEVVIRSKELQKIAEQQLDNADIYGSDLTPKFCSTLFNSYMERIDMSDVHRIPQSAALSLPNALRGTYELWLNGFDMKSHLSTTTFYRHRREISSRLGVDISLPPPRAARNNVVPLLRVIEAKPVEVPNHLLPYMIKRGDFNVAI</sequence>
<evidence type="ECO:0000313" key="4">
    <source>
        <dbReference type="Proteomes" id="UP000053718"/>
    </source>
</evidence>
<evidence type="ECO:0000259" key="2">
    <source>
        <dbReference type="Pfam" id="PF05155"/>
    </source>
</evidence>
<dbReference type="InterPro" id="IPR022688">
    <property type="entry name" value="G2P_C"/>
</dbReference>
<evidence type="ECO:0008006" key="5">
    <source>
        <dbReference type="Google" id="ProtNLM"/>
    </source>
</evidence>
<feature type="domain" description="Replication-associated protein G2P C-terminal" evidence="2">
    <location>
        <begin position="267"/>
        <end position="340"/>
    </location>
</feature>
<comment type="caution">
    <text evidence="3">The sequence shown here is derived from an EMBL/GenBank/DDBJ whole genome shotgun (WGS) entry which is preliminary data.</text>
</comment>
<keyword evidence="4" id="KW-1185">Reference proteome</keyword>
<dbReference type="Pfam" id="PF05155">
    <property type="entry name" value="G2P_X_C"/>
    <property type="match status" value="1"/>
</dbReference>
<dbReference type="Proteomes" id="UP000053718">
    <property type="component" value="Unassembled WGS sequence"/>
</dbReference>
<name>A0A094L4V6_9GAMM</name>
<evidence type="ECO:0000259" key="1">
    <source>
        <dbReference type="Pfam" id="PF05144"/>
    </source>
</evidence>
<feature type="domain" description="Replication-associated protein G2P N-terminal" evidence="1">
    <location>
        <begin position="4"/>
        <end position="225"/>
    </location>
</feature>
<organism evidence="3 4">
    <name type="scientific">Pseudidiomarina atlantica</name>
    <dbReference type="NCBI Taxonomy" id="1517416"/>
    <lineage>
        <taxon>Bacteria</taxon>
        <taxon>Pseudomonadati</taxon>
        <taxon>Pseudomonadota</taxon>
        <taxon>Gammaproteobacteria</taxon>
        <taxon>Alteromonadales</taxon>
        <taxon>Idiomarinaceae</taxon>
        <taxon>Pseudidiomarina</taxon>
    </lineage>
</organism>
<dbReference type="InterPro" id="IPR006516">
    <property type="entry name" value="G2P"/>
</dbReference>
<dbReference type="eggNOG" id="ENOG502ZCEX">
    <property type="taxonomic scope" value="Bacteria"/>
</dbReference>
<dbReference type="AlphaFoldDB" id="A0A094L4V6"/>
<proteinExistence type="predicted"/>
<accession>A0A094L4V6</accession>
<dbReference type="STRING" id="1517416.IDAT_01035"/>
<dbReference type="EMBL" id="JPIN01000001">
    <property type="protein sequence ID" value="KFZ29718.1"/>
    <property type="molecule type" value="Genomic_DNA"/>
</dbReference>
<gene>
    <name evidence="3" type="ORF">IDAT_01035</name>
</gene>
<dbReference type="NCBIfam" id="TIGR01629">
    <property type="entry name" value="rep_II_X"/>
    <property type="match status" value="1"/>
</dbReference>
<dbReference type="InterPro" id="IPR022686">
    <property type="entry name" value="G2P_N"/>
</dbReference>
<protein>
    <recommendedName>
        <fullName evidence="5">Replication-associated protein G2P N-terminal domain-containing protein</fullName>
    </recommendedName>
</protein>
<dbReference type="Pfam" id="PF05144">
    <property type="entry name" value="Phage_CRI"/>
    <property type="match status" value="1"/>
</dbReference>
<reference evidence="3 4" key="1">
    <citation type="submission" date="2014-06" db="EMBL/GenBank/DDBJ databases">
        <title>Draft genome sequence of Idiomarina sp. MCCC 1A10513.</title>
        <authorList>
            <person name="Du J."/>
            <person name="Lai Q."/>
            <person name="Shao Z."/>
        </authorList>
    </citation>
    <scope>NUCLEOTIDE SEQUENCE [LARGE SCALE GENOMIC DNA]</scope>
    <source>
        <strain evidence="3 4">MCCC 1A10513</strain>
    </source>
</reference>
<dbReference type="GO" id="GO:0006260">
    <property type="term" value="P:DNA replication"/>
    <property type="evidence" value="ECO:0007669"/>
    <property type="project" value="InterPro"/>
</dbReference>
<evidence type="ECO:0000313" key="3">
    <source>
        <dbReference type="EMBL" id="KFZ29718.1"/>
    </source>
</evidence>